<dbReference type="GO" id="GO:0005801">
    <property type="term" value="C:cis-Golgi network"/>
    <property type="evidence" value="ECO:0007669"/>
    <property type="project" value="InterPro"/>
</dbReference>
<dbReference type="PANTHER" id="PTHR13302">
    <property type="entry name" value="CONSERVED OLIGOMERIC GOLGI COMPLEX COMPONENT 3"/>
    <property type="match status" value="1"/>
</dbReference>
<dbReference type="GO" id="GO:0017119">
    <property type="term" value="C:Golgi transport complex"/>
    <property type="evidence" value="ECO:0007669"/>
    <property type="project" value="TreeGrafter"/>
</dbReference>
<feature type="region of interest" description="Disordered" evidence="9">
    <location>
        <begin position="824"/>
        <end position="912"/>
    </location>
</feature>
<evidence type="ECO:0000256" key="9">
    <source>
        <dbReference type="SAM" id="MobiDB-lite"/>
    </source>
</evidence>
<feature type="domain" description="Conserved oligomeric Golgi complex subunit 3 C-terminal" evidence="11">
    <location>
        <begin position="310"/>
        <end position="622"/>
    </location>
</feature>
<feature type="domain" description="Conserved oligomeric Golgi complex subunit 3 N-terminal" evidence="10">
    <location>
        <begin position="139"/>
        <end position="273"/>
    </location>
</feature>
<dbReference type="InterPro" id="IPR007265">
    <property type="entry name" value="COG_su3"/>
</dbReference>
<evidence type="ECO:0000313" key="12">
    <source>
        <dbReference type="EMBL" id="SGZ47121.1"/>
    </source>
</evidence>
<evidence type="ECO:0000256" key="2">
    <source>
        <dbReference type="ARBA" id="ARBA00009936"/>
    </source>
</evidence>
<dbReference type="Pfam" id="PF20671">
    <property type="entry name" value="COG3_C"/>
    <property type="match status" value="1"/>
</dbReference>
<dbReference type="InterPro" id="IPR048685">
    <property type="entry name" value="COG3_C"/>
</dbReference>
<dbReference type="GO" id="GO:0006891">
    <property type="term" value="P:intra-Golgi vesicle-mediated transport"/>
    <property type="evidence" value="ECO:0007669"/>
    <property type="project" value="TreeGrafter"/>
</dbReference>
<evidence type="ECO:0000256" key="6">
    <source>
        <dbReference type="ARBA" id="ARBA00023034"/>
    </source>
</evidence>
<dbReference type="EMBL" id="LT635756">
    <property type="protein sequence ID" value="SGZ47121.1"/>
    <property type="molecule type" value="Genomic_DNA"/>
</dbReference>
<sequence length="912" mass="104677">MPRDRSKSVVQRIASEVPSYSKDELKLEGEATDAKNLHNPTIDRTHSRHDLAPTTFTAHQRSSSFSVVVKNEVNVEVLAIAKEFTYPFTDAERDQMVLNFLDSLNYNSVLDSDHIDSINEMFDDQILSFKADCDFNIGYFRDLIKESKAVLDNLTTLTIQYDKVTKDTLDFAAQSSALLKDQDELEKKAQQTDHVLQMFEPLEGISKMLISSGNHIIRTGKISSILRKLQECLDFLDVHDNYKDSEFYTIRYRQCMTRGLTLVRNFLIEYLKNKQTDISQQLQDKDLSALKFDILMYSGFTGDLEKQDENTRFSVLIGSIVDKCGSHKEYRGLVSDVLQQYFKLRLQLIQFYIQQQQNASQGQEQVSTLQYCQKSIASFKKLLEREYVLFHKFFPVQNFDSLEQGVVYDELYRFFKQALEPLYDEVRNRVLREVNIAELCHLTNLLTSYYEFEEDVSVVTAYDNKIEYGELFEPMLNDSQARLIFRIQNFIDNRLVKYKPNPEDLQLGSRRKTGDGQGRKNSALNEFDDNLFPELYVPVGIALTVLSNIYELVNSMVFDDLAHYIIHSCIYMLKNGAVKLAVAHLGPVDAKLFYLKNLMMLKNQLNNFDIQFVRTETTLDFTSGIQELIQIFRNGQLYVKFNEKGGLLELVKKSVPKVVNDMIDAKHEIELELSNSVNEFVTECTNSICAPILGESKLTTKERAIQMNDNILMKLPQIQTQIKLFIDEEEIVRYLLDMLSNLISSTYEAYYKTLEEKITKKIISGDEMEDIMEPDSFYNFLSETVTSLKDQAPDTDPIHFNEDLLREFDSPAPEVQWVGQGEPFAATNNEVVKGADLSKEEDPKKTERDDNLDPKSTNEPYYQQTSEQAIESVASNLSDSVSPLADVPPTENSNIDPAADPIDQRLSISPLS</sequence>
<organism evidence="12 13">
    <name type="scientific">Sungouiella intermedia</name>
    <dbReference type="NCBI Taxonomy" id="45354"/>
    <lineage>
        <taxon>Eukaryota</taxon>
        <taxon>Fungi</taxon>
        <taxon>Dikarya</taxon>
        <taxon>Ascomycota</taxon>
        <taxon>Saccharomycotina</taxon>
        <taxon>Pichiomycetes</taxon>
        <taxon>Metschnikowiaceae</taxon>
        <taxon>Sungouiella</taxon>
    </lineage>
</organism>
<gene>
    <name evidence="12" type="ORF">SAMEA4029010_CIC11G00000002786</name>
</gene>
<dbReference type="GO" id="GO:0000139">
    <property type="term" value="C:Golgi membrane"/>
    <property type="evidence" value="ECO:0007669"/>
    <property type="project" value="UniProtKB-SubCell"/>
</dbReference>
<dbReference type="InterPro" id="IPR048320">
    <property type="entry name" value="COG3_N"/>
</dbReference>
<evidence type="ECO:0000256" key="7">
    <source>
        <dbReference type="ARBA" id="ARBA00023136"/>
    </source>
</evidence>
<dbReference type="Pfam" id="PF04136">
    <property type="entry name" value="COG3_N"/>
    <property type="match status" value="1"/>
</dbReference>
<keyword evidence="6" id="KW-0333">Golgi apparatus</keyword>
<dbReference type="OrthoDB" id="296793at2759"/>
<evidence type="ECO:0000313" key="13">
    <source>
        <dbReference type="Proteomes" id="UP000182334"/>
    </source>
</evidence>
<evidence type="ECO:0000259" key="11">
    <source>
        <dbReference type="Pfam" id="PF20671"/>
    </source>
</evidence>
<evidence type="ECO:0000259" key="10">
    <source>
        <dbReference type="Pfam" id="PF04136"/>
    </source>
</evidence>
<keyword evidence="5" id="KW-0653">Protein transport</keyword>
<dbReference type="AlphaFoldDB" id="A0A1L0CVE3"/>
<evidence type="ECO:0000256" key="5">
    <source>
        <dbReference type="ARBA" id="ARBA00022927"/>
    </source>
</evidence>
<evidence type="ECO:0000256" key="3">
    <source>
        <dbReference type="ARBA" id="ARBA00020976"/>
    </source>
</evidence>
<dbReference type="STRING" id="45354.A0A1L0CVE3"/>
<dbReference type="Proteomes" id="UP000182334">
    <property type="component" value="Chromosome I"/>
</dbReference>
<dbReference type="PANTHER" id="PTHR13302:SF8">
    <property type="entry name" value="CONSERVED OLIGOMERIC GOLGI COMPLEX SUBUNIT 3"/>
    <property type="match status" value="1"/>
</dbReference>
<accession>A0A1L0CVE3</accession>
<reference evidence="12 13" key="1">
    <citation type="submission" date="2016-10" db="EMBL/GenBank/DDBJ databases">
        <authorList>
            <person name="de Groot N.N."/>
        </authorList>
    </citation>
    <scope>NUCLEOTIDE SEQUENCE [LARGE SCALE GENOMIC DNA]</scope>
    <source>
        <strain evidence="12 13">CBS 141442</strain>
    </source>
</reference>
<evidence type="ECO:0000256" key="4">
    <source>
        <dbReference type="ARBA" id="ARBA00022448"/>
    </source>
</evidence>
<name>A0A1L0CVE3_9ASCO</name>
<feature type="compositionally biased region" description="Basic and acidic residues" evidence="9">
    <location>
        <begin position="836"/>
        <end position="853"/>
    </location>
</feature>
<dbReference type="GO" id="GO:0006914">
    <property type="term" value="P:autophagy"/>
    <property type="evidence" value="ECO:0007669"/>
    <property type="project" value="TreeGrafter"/>
</dbReference>
<keyword evidence="7" id="KW-0472">Membrane</keyword>
<comment type="similarity">
    <text evidence="2">Belongs to the COG3 family.</text>
</comment>
<proteinExistence type="inferred from homology"/>
<protein>
    <recommendedName>
        <fullName evidence="3">Conserved oligomeric Golgi complex subunit 3</fullName>
    </recommendedName>
    <alternativeName>
        <fullName evidence="8">Component of oligomeric Golgi complex 3</fullName>
    </alternativeName>
</protein>
<dbReference type="GO" id="GO:0032258">
    <property type="term" value="P:cytoplasm to vacuole targeting by the Cvt pathway"/>
    <property type="evidence" value="ECO:0007669"/>
    <property type="project" value="TreeGrafter"/>
</dbReference>
<dbReference type="GO" id="GO:0007030">
    <property type="term" value="P:Golgi organization"/>
    <property type="evidence" value="ECO:0007669"/>
    <property type="project" value="TreeGrafter"/>
</dbReference>
<keyword evidence="4" id="KW-0813">Transport</keyword>
<evidence type="ECO:0000256" key="1">
    <source>
        <dbReference type="ARBA" id="ARBA00004395"/>
    </source>
</evidence>
<keyword evidence="13" id="KW-1185">Reference proteome</keyword>
<feature type="compositionally biased region" description="Polar residues" evidence="9">
    <location>
        <begin position="854"/>
        <end position="881"/>
    </location>
</feature>
<evidence type="ECO:0000256" key="8">
    <source>
        <dbReference type="ARBA" id="ARBA00031339"/>
    </source>
</evidence>
<comment type="subcellular location">
    <subcellularLocation>
        <location evidence="1">Golgi apparatus membrane</location>
        <topology evidence="1">Peripheral membrane protein</topology>
    </subcellularLocation>
</comment>